<dbReference type="AlphaFoldDB" id="F2Z9L1"/>
<dbReference type="InterPro" id="IPR035992">
    <property type="entry name" value="Ricin_B-like_lectins"/>
</dbReference>
<dbReference type="SMART" id="SM00633">
    <property type="entry name" value="Glyco_10"/>
    <property type="match status" value="1"/>
</dbReference>
<protein>
    <recommendedName>
        <fullName evidence="10">Beta-xylanase</fullName>
        <ecNumber evidence="10">3.2.1.8</ecNumber>
    </recommendedName>
</protein>
<dbReference type="EC" id="3.2.1.8" evidence="10"/>
<dbReference type="Pfam" id="PF00331">
    <property type="entry name" value="Glyco_hydro_10"/>
    <property type="match status" value="1"/>
</dbReference>
<keyword evidence="7 10" id="KW-0326">Glycosidase</keyword>
<evidence type="ECO:0000256" key="1">
    <source>
        <dbReference type="ARBA" id="ARBA00000681"/>
    </source>
</evidence>
<keyword evidence="5 10" id="KW-0378">Hydrolase</keyword>
<dbReference type="Pfam" id="PF00652">
    <property type="entry name" value="Ricin_B_lectin"/>
    <property type="match status" value="1"/>
</dbReference>
<dbReference type="PANTHER" id="PTHR31490:SF88">
    <property type="entry name" value="BETA-XYLANASE"/>
    <property type="match status" value="1"/>
</dbReference>
<name>F2Z9L1_9ACTN</name>
<evidence type="ECO:0000256" key="9">
    <source>
        <dbReference type="PROSITE-ProRule" id="PRU10061"/>
    </source>
</evidence>
<dbReference type="Gene3D" id="3.20.20.80">
    <property type="entry name" value="Glycosidases"/>
    <property type="match status" value="1"/>
</dbReference>
<dbReference type="PROSITE" id="PS51760">
    <property type="entry name" value="GH10_2"/>
    <property type="match status" value="1"/>
</dbReference>
<dbReference type="PROSITE" id="PS00591">
    <property type="entry name" value="GH10_1"/>
    <property type="match status" value="1"/>
</dbReference>
<keyword evidence="3 12" id="KW-0858">Xylan degradation</keyword>
<sequence>MGSYALLRPDIRRKARGLLLALVVGALGTATALVSPPAAHAAESTLGAAAAQSGRYFGTAIASGRLGDSTYTSIANREFNMVTAENEMKIDATEPQRGQFNFSAADRVYNWAVQNGKQVRGHTLAWHSQQPGWMQSLSGSALRQAMIDHINGVMAHYKGKIAQWGVVNEAFADGSSGARRDSNLQRTGNDWIEVAFRTARAADPNAKLYYNDYNVENWNWAKTQAMYSMVRDFKQRGVPIDCVGFQSHFNSGSPYDSNFRTTLQNFAALGVDVAITELDIQGAPASTYANVTKDCLAVERCLGITVWGVRDSDSWRSEQTPLLFNNDGSKKPAYTAVLDALNGGDSTTPPAEGGQIKGVGSGRCLDVPNASTTDGTQLQLWDCHSGSNQQWATTDAGELRVYGDKCLDAAGTGNGAKVQIYSCWGGDNQKWRLNSDGSIVGVQSGLCLDAVGNGTANGTQIQLYTCSNGSNQRWTRA</sequence>
<evidence type="ECO:0000256" key="10">
    <source>
        <dbReference type="RuleBase" id="RU361174"/>
    </source>
</evidence>
<dbReference type="SMART" id="SM00458">
    <property type="entry name" value="RICIN"/>
    <property type="match status" value="1"/>
</dbReference>
<feature type="active site" description="Nucleophile" evidence="9">
    <location>
        <position position="277"/>
    </location>
</feature>
<evidence type="ECO:0000256" key="7">
    <source>
        <dbReference type="ARBA" id="ARBA00023295"/>
    </source>
</evidence>
<dbReference type="Gene3D" id="2.80.10.50">
    <property type="match status" value="1"/>
</dbReference>
<dbReference type="GO" id="GO:0045493">
    <property type="term" value="P:xylan catabolic process"/>
    <property type="evidence" value="ECO:0007669"/>
    <property type="project" value="UniProtKB-KW"/>
</dbReference>
<keyword evidence="6 10" id="KW-0119">Carbohydrate metabolism</keyword>
<organism evidence="12">
    <name type="scientific">Streptomyces sp. SWU10</name>
    <dbReference type="NCBI Taxonomy" id="928843"/>
    <lineage>
        <taxon>Bacteria</taxon>
        <taxon>Bacillati</taxon>
        <taxon>Actinomycetota</taxon>
        <taxon>Actinomycetes</taxon>
        <taxon>Kitasatosporales</taxon>
        <taxon>Streptomycetaceae</taxon>
        <taxon>Streptomyces</taxon>
    </lineage>
</organism>
<dbReference type="CDD" id="cd23418">
    <property type="entry name" value="beta-trefoil_Ricin_XLN-like"/>
    <property type="match status" value="1"/>
</dbReference>
<evidence type="ECO:0000256" key="5">
    <source>
        <dbReference type="ARBA" id="ARBA00022801"/>
    </source>
</evidence>
<evidence type="ECO:0000256" key="6">
    <source>
        <dbReference type="ARBA" id="ARBA00023277"/>
    </source>
</evidence>
<evidence type="ECO:0000256" key="4">
    <source>
        <dbReference type="ARBA" id="ARBA00022729"/>
    </source>
</evidence>
<dbReference type="SUPFAM" id="SSF51445">
    <property type="entry name" value="(Trans)glycosidases"/>
    <property type="match status" value="1"/>
</dbReference>
<dbReference type="EMBL" id="AB601446">
    <property type="protein sequence ID" value="BAK19338.1"/>
    <property type="molecule type" value="Genomic_DNA"/>
</dbReference>
<dbReference type="InterPro" id="IPR000772">
    <property type="entry name" value="Ricin_B_lectin"/>
</dbReference>
<dbReference type="InterPro" id="IPR017853">
    <property type="entry name" value="GH"/>
</dbReference>
<evidence type="ECO:0000256" key="8">
    <source>
        <dbReference type="ARBA" id="ARBA00023326"/>
    </source>
</evidence>
<dbReference type="PANTHER" id="PTHR31490">
    <property type="entry name" value="GLYCOSYL HYDROLASE"/>
    <property type="match status" value="1"/>
</dbReference>
<accession>F2Z9L1</accession>
<dbReference type="PRINTS" id="PR00134">
    <property type="entry name" value="GLHYDRLASE10"/>
</dbReference>
<reference evidence="12" key="1">
    <citation type="journal article" date="2011" name="Process Biochem.">
        <title>Purification, characterization and gene cloning of two forms of a thermostable endo-xylanase from Streptomyces sp. SWU10.</title>
        <authorList>
            <person name="Deesukon W."/>
            <person name="Nishimura Y."/>
            <person name="Harada N."/>
            <person name="Sakamoto T."/>
            <person name="Sukhumsirichart W."/>
        </authorList>
    </citation>
    <scope>NUCLEOTIDE SEQUENCE</scope>
    <source>
        <strain evidence="12">SWU10</strain>
    </source>
</reference>
<dbReference type="PROSITE" id="PS50231">
    <property type="entry name" value="RICIN_B_LECTIN"/>
    <property type="match status" value="1"/>
</dbReference>
<comment type="catalytic activity">
    <reaction evidence="1 10">
        <text>Endohydrolysis of (1-&gt;4)-beta-D-xylosidic linkages in xylans.</text>
        <dbReference type="EC" id="3.2.1.8"/>
    </reaction>
</comment>
<keyword evidence="8 10" id="KW-0624">Polysaccharide degradation</keyword>
<dbReference type="InterPro" id="IPR031158">
    <property type="entry name" value="GH10_AS"/>
</dbReference>
<dbReference type="SUPFAM" id="SSF50370">
    <property type="entry name" value="Ricin B-like lectins"/>
    <property type="match status" value="1"/>
</dbReference>
<feature type="domain" description="GH10" evidence="11">
    <location>
        <begin position="40"/>
        <end position="340"/>
    </location>
</feature>
<evidence type="ECO:0000259" key="11">
    <source>
        <dbReference type="PROSITE" id="PS51760"/>
    </source>
</evidence>
<gene>
    <name evidence="12" type="primary">xynSW2</name>
</gene>
<evidence type="ECO:0000256" key="2">
    <source>
        <dbReference type="ARBA" id="ARBA00007495"/>
    </source>
</evidence>
<keyword evidence="4" id="KW-0732">Signal</keyword>
<comment type="similarity">
    <text evidence="2 10">Belongs to the glycosyl hydrolase 10 (cellulase F) family.</text>
</comment>
<dbReference type="InterPro" id="IPR044846">
    <property type="entry name" value="GH10"/>
</dbReference>
<evidence type="ECO:0000256" key="3">
    <source>
        <dbReference type="ARBA" id="ARBA00022651"/>
    </source>
</evidence>
<evidence type="ECO:0000313" key="12">
    <source>
        <dbReference type="EMBL" id="BAK19338.1"/>
    </source>
</evidence>
<dbReference type="InterPro" id="IPR001000">
    <property type="entry name" value="GH10_dom"/>
</dbReference>
<dbReference type="GO" id="GO:0031176">
    <property type="term" value="F:endo-1,4-beta-xylanase activity"/>
    <property type="evidence" value="ECO:0007669"/>
    <property type="project" value="UniProtKB-EC"/>
</dbReference>
<proteinExistence type="inferred from homology"/>